<feature type="compositionally biased region" description="Low complexity" evidence="5">
    <location>
        <begin position="407"/>
        <end position="420"/>
    </location>
</feature>
<evidence type="ECO:0000259" key="6">
    <source>
        <dbReference type="PROSITE" id="PS51635"/>
    </source>
</evidence>
<dbReference type="EMBL" id="CP027667">
    <property type="protein sequence ID" value="AVO49459.1"/>
    <property type="molecule type" value="Genomic_DNA"/>
</dbReference>
<dbReference type="KEGG" id="mela:C6568_09405"/>
<organism evidence="7 8">
    <name type="scientific">Melaminivora suipulveris</name>
    <dbReference type="NCBI Taxonomy" id="2109913"/>
    <lineage>
        <taxon>Bacteria</taxon>
        <taxon>Pseudomonadati</taxon>
        <taxon>Pseudomonadota</taxon>
        <taxon>Betaproteobacteria</taxon>
        <taxon>Burkholderiales</taxon>
        <taxon>Comamonadaceae</taxon>
        <taxon>Melaminivora</taxon>
    </lineage>
</organism>
<dbReference type="PANTHER" id="PTHR14226">
    <property type="entry name" value="NEUROPATHY TARGET ESTERASE/SWISS CHEESE D.MELANOGASTER"/>
    <property type="match status" value="1"/>
</dbReference>
<evidence type="ECO:0000256" key="4">
    <source>
        <dbReference type="PROSITE-ProRule" id="PRU01161"/>
    </source>
</evidence>
<dbReference type="Pfam" id="PF12536">
    <property type="entry name" value="DUF3734"/>
    <property type="match status" value="1"/>
</dbReference>
<dbReference type="InterPro" id="IPR002641">
    <property type="entry name" value="PNPLA_dom"/>
</dbReference>
<keyword evidence="3 4" id="KW-0443">Lipid metabolism</keyword>
<dbReference type="InterPro" id="IPR016035">
    <property type="entry name" value="Acyl_Trfase/lysoPLipase"/>
</dbReference>
<dbReference type="Pfam" id="PF01734">
    <property type="entry name" value="Patatin"/>
    <property type="match status" value="1"/>
</dbReference>
<dbReference type="PANTHER" id="PTHR14226:SF57">
    <property type="entry name" value="BLR7027 PROTEIN"/>
    <property type="match status" value="1"/>
</dbReference>
<dbReference type="Proteomes" id="UP000237925">
    <property type="component" value="Chromosome"/>
</dbReference>
<name>A0A2R3QCG1_9BURK</name>
<reference evidence="7 8" key="1">
    <citation type="submission" date="2018-03" db="EMBL/GenBank/DDBJ databases">
        <title>Genome sequencing of Melaminivora sp.</title>
        <authorList>
            <person name="Kim S.-J."/>
            <person name="Heo J."/>
            <person name="Ahn J.-H."/>
            <person name="Kwon S.-W."/>
        </authorList>
    </citation>
    <scope>NUCLEOTIDE SEQUENCE [LARGE SCALE GENOMIC DNA]</scope>
    <source>
        <strain evidence="7 8">SC2-9</strain>
    </source>
</reference>
<evidence type="ECO:0000313" key="7">
    <source>
        <dbReference type="EMBL" id="AVO49459.1"/>
    </source>
</evidence>
<gene>
    <name evidence="7" type="ORF">C6568_09405</name>
</gene>
<keyword evidence="8" id="KW-1185">Reference proteome</keyword>
<feature type="active site" description="Nucleophile" evidence="4">
    <location>
        <position position="70"/>
    </location>
</feature>
<accession>A0A2R3QCG1</accession>
<evidence type="ECO:0000256" key="1">
    <source>
        <dbReference type="ARBA" id="ARBA00022801"/>
    </source>
</evidence>
<feature type="region of interest" description="Disordered" evidence="5">
    <location>
        <begin position="377"/>
        <end position="420"/>
    </location>
</feature>
<feature type="domain" description="PNPLA" evidence="6">
    <location>
        <begin position="37"/>
        <end position="240"/>
    </location>
</feature>
<dbReference type="Gene3D" id="3.40.1090.10">
    <property type="entry name" value="Cytosolic phospholipase A2 catalytic domain"/>
    <property type="match status" value="2"/>
</dbReference>
<feature type="active site" description="Proton acceptor" evidence="4">
    <location>
        <position position="227"/>
    </location>
</feature>
<feature type="short sequence motif" description="GXGXXG" evidence="4">
    <location>
        <begin position="41"/>
        <end position="46"/>
    </location>
</feature>
<evidence type="ECO:0000256" key="5">
    <source>
        <dbReference type="SAM" id="MobiDB-lite"/>
    </source>
</evidence>
<dbReference type="AlphaFoldDB" id="A0A2R3QCG1"/>
<protein>
    <recommendedName>
        <fullName evidence="6">PNPLA domain-containing protein</fullName>
    </recommendedName>
</protein>
<keyword evidence="1 4" id="KW-0378">Hydrolase</keyword>
<dbReference type="GO" id="GO:0016042">
    <property type="term" value="P:lipid catabolic process"/>
    <property type="evidence" value="ECO:0007669"/>
    <property type="project" value="UniProtKB-UniRule"/>
</dbReference>
<sequence length="420" mass="46584">MPRSRRAVPARPPLRLLHGSAAEGAPQAPAAAAVNALVLQGGGALGSYQAGAFEALAARAQELHWVAGISIGAINAALIAGNPAPLRVQRLREFWERVSLAVPLLPDPPDLPQPMRGWWDGSMALWGMWSGVSGFFAPRPWWNWWPQHPASWYDTAPLRGTLLELVDFELLNDGPMRFSVGAVDVQSGNFEYFDNRRQRIGPEHIMASGALPPGFAPVPIDGRWYWDGGLVSNTPLAYVLSRLQADPDTPVTIFQIDLFSARGQVPHTLQEAVERDKDIRYSSRTRLVSDLMRERHHWHLRLQRLAELLPPEQRASAEVQELLAGTRDPAMTLVHVILSGKERSAHFKDYEFSRLSMNERWQAGQSDMRAALQLLDEQPPPRPGRLRVLDHQAGARAVRDDPPPLAQPADGAAAPDDQKR</sequence>
<evidence type="ECO:0000256" key="3">
    <source>
        <dbReference type="ARBA" id="ARBA00023098"/>
    </source>
</evidence>
<feature type="short sequence motif" description="DGA/G" evidence="4">
    <location>
        <begin position="227"/>
        <end position="229"/>
    </location>
</feature>
<feature type="short sequence motif" description="GXSXG" evidence="4">
    <location>
        <begin position="68"/>
        <end position="72"/>
    </location>
</feature>
<evidence type="ECO:0000313" key="8">
    <source>
        <dbReference type="Proteomes" id="UP000237925"/>
    </source>
</evidence>
<dbReference type="PROSITE" id="PS51635">
    <property type="entry name" value="PNPLA"/>
    <property type="match status" value="1"/>
</dbReference>
<dbReference type="OrthoDB" id="9770965at2"/>
<dbReference type="InterPro" id="IPR021095">
    <property type="entry name" value="DUF3734"/>
</dbReference>
<proteinExistence type="predicted"/>
<dbReference type="RefSeq" id="WP_106683891.1">
    <property type="nucleotide sequence ID" value="NZ_CP027667.1"/>
</dbReference>
<dbReference type="CDD" id="cd07209">
    <property type="entry name" value="Pat_hypo_Ecoli_Z1214_like"/>
    <property type="match status" value="1"/>
</dbReference>
<keyword evidence="2 4" id="KW-0442">Lipid degradation</keyword>
<dbReference type="GO" id="GO:0016787">
    <property type="term" value="F:hydrolase activity"/>
    <property type="evidence" value="ECO:0007669"/>
    <property type="project" value="UniProtKB-UniRule"/>
</dbReference>
<dbReference type="SUPFAM" id="SSF52151">
    <property type="entry name" value="FabD/lysophospholipase-like"/>
    <property type="match status" value="1"/>
</dbReference>
<evidence type="ECO:0000256" key="2">
    <source>
        <dbReference type="ARBA" id="ARBA00022963"/>
    </source>
</evidence>
<dbReference type="InterPro" id="IPR050301">
    <property type="entry name" value="NTE"/>
</dbReference>